<evidence type="ECO:0000313" key="3">
    <source>
        <dbReference type="Proteomes" id="UP000236291"/>
    </source>
</evidence>
<feature type="non-terminal residue" evidence="2">
    <location>
        <position position="1"/>
    </location>
</feature>
<dbReference type="InterPro" id="IPR002156">
    <property type="entry name" value="RNaseH_domain"/>
</dbReference>
<dbReference type="Gene3D" id="3.30.420.10">
    <property type="entry name" value="Ribonuclease H-like superfamily/Ribonuclease H"/>
    <property type="match status" value="1"/>
</dbReference>
<feature type="domain" description="RNase H type-1" evidence="1">
    <location>
        <begin position="243"/>
        <end position="359"/>
    </location>
</feature>
<dbReference type="Pfam" id="PF13456">
    <property type="entry name" value="RVT_3"/>
    <property type="match status" value="1"/>
</dbReference>
<dbReference type="EMBL" id="ASHM01001969">
    <property type="protein sequence ID" value="PNY07582.1"/>
    <property type="molecule type" value="Genomic_DNA"/>
</dbReference>
<dbReference type="Proteomes" id="UP000236291">
    <property type="component" value="Unassembled WGS sequence"/>
</dbReference>
<name>A0A2K3NX12_TRIPR</name>
<dbReference type="PANTHER" id="PTHR47723:SF23">
    <property type="entry name" value="REVERSE TRANSCRIPTASE-LIKE PROTEIN"/>
    <property type="match status" value="1"/>
</dbReference>
<reference evidence="2 3" key="1">
    <citation type="journal article" date="2014" name="Am. J. Bot.">
        <title>Genome assembly and annotation for red clover (Trifolium pratense; Fabaceae).</title>
        <authorList>
            <person name="Istvanek J."/>
            <person name="Jaros M."/>
            <person name="Krenek A."/>
            <person name="Repkova J."/>
        </authorList>
    </citation>
    <scope>NUCLEOTIDE SEQUENCE [LARGE SCALE GENOMIC DNA]</scope>
    <source>
        <strain evidence="3">cv. Tatra</strain>
        <tissue evidence="2">Young leaves</tissue>
    </source>
</reference>
<evidence type="ECO:0000313" key="2">
    <source>
        <dbReference type="EMBL" id="PNY07582.1"/>
    </source>
</evidence>
<sequence length="396" mass="44690">RVLRNGKVVNYHVYSSLWSSIKQEATTILENSCWKVGSGCSIDLWTDSWCGNALAETLNIHPNVLIWLPQKQVVLPFEPLPDVLVWSGNDKGLLTLKDAYNFKRNHFPVLSWAKVIWCIDVPPSRSLLVWRIMLDKLPTDDKCEFAFGLWRWLATSLNLVLQFQSMEDIWNLCDKARSNWKSSMTWIAANVVLAGNHTKALSSGTINDFSMLKAFMVTVHPPKPMSLKEVIWQPPPPQWIKCNTDGALTPSASACGGIFRNSNAEFLCAFASKTDMASAFSAELCGFMTAIEIADARGWRNMLIESDSMLVVNAYKSSNLVSWSLSNRWFNCLKLAGHMNIIVSHIFREGNHCADRLANIGLNLDRLTLWNDVPFVVKDSFESNRLGKPFYKVVHS</sequence>
<dbReference type="GO" id="GO:0004523">
    <property type="term" value="F:RNA-DNA hybrid ribonuclease activity"/>
    <property type="evidence" value="ECO:0007669"/>
    <property type="project" value="InterPro"/>
</dbReference>
<accession>A0A2K3NX12</accession>
<dbReference type="CDD" id="cd06222">
    <property type="entry name" value="RNase_H_like"/>
    <property type="match status" value="1"/>
</dbReference>
<evidence type="ECO:0000259" key="1">
    <source>
        <dbReference type="Pfam" id="PF13456"/>
    </source>
</evidence>
<dbReference type="PANTHER" id="PTHR47723">
    <property type="entry name" value="OS05G0353850 PROTEIN"/>
    <property type="match status" value="1"/>
</dbReference>
<comment type="caution">
    <text evidence="2">The sequence shown here is derived from an EMBL/GenBank/DDBJ whole genome shotgun (WGS) entry which is preliminary data.</text>
</comment>
<organism evidence="2 3">
    <name type="scientific">Trifolium pratense</name>
    <name type="common">Red clover</name>
    <dbReference type="NCBI Taxonomy" id="57577"/>
    <lineage>
        <taxon>Eukaryota</taxon>
        <taxon>Viridiplantae</taxon>
        <taxon>Streptophyta</taxon>
        <taxon>Embryophyta</taxon>
        <taxon>Tracheophyta</taxon>
        <taxon>Spermatophyta</taxon>
        <taxon>Magnoliopsida</taxon>
        <taxon>eudicotyledons</taxon>
        <taxon>Gunneridae</taxon>
        <taxon>Pentapetalae</taxon>
        <taxon>rosids</taxon>
        <taxon>fabids</taxon>
        <taxon>Fabales</taxon>
        <taxon>Fabaceae</taxon>
        <taxon>Papilionoideae</taxon>
        <taxon>50 kb inversion clade</taxon>
        <taxon>NPAAA clade</taxon>
        <taxon>Hologalegina</taxon>
        <taxon>IRL clade</taxon>
        <taxon>Trifolieae</taxon>
        <taxon>Trifolium</taxon>
    </lineage>
</organism>
<reference evidence="2 3" key="2">
    <citation type="journal article" date="2017" name="Front. Plant Sci.">
        <title>Gene Classification and Mining of Molecular Markers Useful in Red Clover (Trifolium pratense) Breeding.</title>
        <authorList>
            <person name="Istvanek J."/>
            <person name="Dluhosova J."/>
            <person name="Dluhos P."/>
            <person name="Patkova L."/>
            <person name="Nedelnik J."/>
            <person name="Repkova J."/>
        </authorList>
    </citation>
    <scope>NUCLEOTIDE SEQUENCE [LARGE SCALE GENOMIC DNA]</scope>
    <source>
        <strain evidence="3">cv. Tatra</strain>
        <tissue evidence="2">Young leaves</tissue>
    </source>
</reference>
<dbReference type="InterPro" id="IPR012337">
    <property type="entry name" value="RNaseH-like_sf"/>
</dbReference>
<dbReference type="STRING" id="57577.A0A2K3NX12"/>
<dbReference type="SUPFAM" id="SSF53098">
    <property type="entry name" value="Ribonuclease H-like"/>
    <property type="match status" value="1"/>
</dbReference>
<proteinExistence type="predicted"/>
<protein>
    <submittedName>
        <fullName evidence="2">Ribonuclease H</fullName>
    </submittedName>
</protein>
<dbReference type="InterPro" id="IPR044730">
    <property type="entry name" value="RNase_H-like_dom_plant"/>
</dbReference>
<dbReference type="InterPro" id="IPR053151">
    <property type="entry name" value="RNase_H-like"/>
</dbReference>
<dbReference type="InterPro" id="IPR036397">
    <property type="entry name" value="RNaseH_sf"/>
</dbReference>
<dbReference type="AlphaFoldDB" id="A0A2K3NX12"/>
<dbReference type="GO" id="GO:0003676">
    <property type="term" value="F:nucleic acid binding"/>
    <property type="evidence" value="ECO:0007669"/>
    <property type="project" value="InterPro"/>
</dbReference>
<gene>
    <name evidence="2" type="ORF">L195_g004083</name>
</gene>